<accession>A0A928V3W5</accession>
<proteinExistence type="predicted"/>
<dbReference type="Proteomes" id="UP000652567">
    <property type="component" value="Unassembled WGS sequence"/>
</dbReference>
<evidence type="ECO:0000313" key="2">
    <source>
        <dbReference type="Proteomes" id="UP000652567"/>
    </source>
</evidence>
<evidence type="ECO:0000313" key="1">
    <source>
        <dbReference type="EMBL" id="MBE8718298.1"/>
    </source>
</evidence>
<name>A0A928V3W5_9GAMM</name>
<sequence length="99" mass="11531">MRIIRFIGFRQSLRLIASMNTPTSRSPARIRFTLADFGRMGERYGFRYDMPDTCDKRLSPEQICLMEGFIQEYTLPSGPVLITSDVIARHRYTAPQRQL</sequence>
<organism evidence="1 2">
    <name type="scientific">Cellvibrio polysaccharolyticus</name>
    <dbReference type="NCBI Taxonomy" id="2082724"/>
    <lineage>
        <taxon>Bacteria</taxon>
        <taxon>Pseudomonadati</taxon>
        <taxon>Pseudomonadota</taxon>
        <taxon>Gammaproteobacteria</taxon>
        <taxon>Cellvibrionales</taxon>
        <taxon>Cellvibrionaceae</taxon>
        <taxon>Cellvibrio</taxon>
    </lineage>
</organism>
<dbReference type="EMBL" id="PRDL01000001">
    <property type="protein sequence ID" value="MBE8718298.1"/>
    <property type="molecule type" value="Genomic_DNA"/>
</dbReference>
<dbReference type="AlphaFoldDB" id="A0A928V3W5"/>
<protein>
    <submittedName>
        <fullName evidence="1">Uncharacterized protein</fullName>
    </submittedName>
</protein>
<keyword evidence="2" id="KW-1185">Reference proteome</keyword>
<gene>
    <name evidence="1" type="ORF">C4F51_13975</name>
</gene>
<comment type="caution">
    <text evidence="1">The sequence shown here is derived from an EMBL/GenBank/DDBJ whole genome shotgun (WGS) entry which is preliminary data.</text>
</comment>
<reference evidence="1" key="1">
    <citation type="submission" date="2018-07" db="EMBL/GenBank/DDBJ databases">
        <title>Genome assembly of strain Ka43.</title>
        <authorList>
            <person name="Kukolya J."/>
            <person name="Nagy I."/>
            <person name="Horvath B."/>
            <person name="Toth A."/>
        </authorList>
    </citation>
    <scope>NUCLEOTIDE SEQUENCE</scope>
    <source>
        <strain evidence="1">KB43</strain>
    </source>
</reference>